<dbReference type="SUPFAM" id="SSF56281">
    <property type="entry name" value="Metallo-hydrolase/oxidoreductase"/>
    <property type="match status" value="1"/>
</dbReference>
<accession>A0A370IHU8</accession>
<evidence type="ECO:0000313" key="2">
    <source>
        <dbReference type="EMBL" id="RDI70252.1"/>
    </source>
</evidence>
<keyword evidence="3" id="KW-1185">Reference proteome</keyword>
<evidence type="ECO:0000259" key="1">
    <source>
        <dbReference type="Pfam" id="PF12706"/>
    </source>
</evidence>
<reference evidence="2 3" key="1">
    <citation type="submission" date="2018-07" db="EMBL/GenBank/DDBJ databases">
        <title>Genome sequence of extremly halophilic archaeon Halopelagius longus strain BC12-B1.</title>
        <authorList>
            <person name="Zhang X."/>
        </authorList>
    </citation>
    <scope>NUCLEOTIDE SEQUENCE [LARGE SCALE GENOMIC DNA]</scope>
    <source>
        <strain evidence="2 3">BC12-B1</strain>
    </source>
</reference>
<feature type="domain" description="Metallo-beta-lactamase" evidence="1">
    <location>
        <begin position="58"/>
        <end position="242"/>
    </location>
</feature>
<dbReference type="Gene3D" id="3.60.15.10">
    <property type="entry name" value="Ribonuclease Z/Hydroxyacylglutathione hydrolase-like"/>
    <property type="match status" value="1"/>
</dbReference>
<organism evidence="2 3">
    <name type="scientific">Halopelagius longus</name>
    <dbReference type="NCBI Taxonomy" id="1236180"/>
    <lineage>
        <taxon>Archaea</taxon>
        <taxon>Methanobacteriati</taxon>
        <taxon>Methanobacteriota</taxon>
        <taxon>Stenosarchaea group</taxon>
        <taxon>Halobacteria</taxon>
        <taxon>Halobacteriales</taxon>
        <taxon>Haloferacaceae</taxon>
    </lineage>
</organism>
<proteinExistence type="predicted"/>
<dbReference type="InterPro" id="IPR001279">
    <property type="entry name" value="Metallo-B-lactamas"/>
</dbReference>
<dbReference type="EMBL" id="QQST01000001">
    <property type="protein sequence ID" value="RDI70252.1"/>
    <property type="molecule type" value="Genomic_DNA"/>
</dbReference>
<gene>
    <name evidence="2" type="ORF">DWB78_00105</name>
</gene>
<name>A0A370IHU8_9EURY</name>
<dbReference type="Pfam" id="PF12706">
    <property type="entry name" value="Lactamase_B_2"/>
    <property type="match status" value="1"/>
</dbReference>
<dbReference type="AlphaFoldDB" id="A0A370IHU8"/>
<dbReference type="PANTHER" id="PTHR42663">
    <property type="entry name" value="HYDROLASE C777.06C-RELATED-RELATED"/>
    <property type="match status" value="1"/>
</dbReference>
<dbReference type="OrthoDB" id="53037at2157"/>
<dbReference type="InterPro" id="IPR036866">
    <property type="entry name" value="RibonucZ/Hydroxyglut_hydro"/>
</dbReference>
<comment type="caution">
    <text evidence="2">The sequence shown here is derived from an EMBL/GenBank/DDBJ whole genome shotgun (WGS) entry which is preliminary data.</text>
</comment>
<evidence type="ECO:0000313" key="3">
    <source>
        <dbReference type="Proteomes" id="UP000255421"/>
    </source>
</evidence>
<dbReference type="PANTHER" id="PTHR42663:SF6">
    <property type="entry name" value="HYDROLASE C777.06C-RELATED"/>
    <property type="match status" value="1"/>
</dbReference>
<protein>
    <recommendedName>
        <fullName evidence="1">Metallo-beta-lactamase domain-containing protein</fullName>
    </recommendedName>
</protein>
<sequence length="289" mass="32143">MRILFYPICFRNDTVKVTLLGSGEAVGVPAPLCECRYCDESPTRRRPGLLVESEQATVVLDVSPDIKDQLHATNTTNVDAFFVTHNHFDHVGGMNELHHAAMTFDEHVGIEGGYLDSETFTDSEKPDDPTFAVYFSERGLDIFESSSAHLVDSLELRTMEHGESVEVGDIRVVPFPVRHARPAFDTLGFAVYHEGAKVVYAPDMWEFADDKEHEGADVLFAEGAALFRTFGHGAESDLRSALRSADADQTVLLNLNEHLQRMTTDELRDALGEMDVDGELGEDFATYRL</sequence>
<dbReference type="RefSeq" id="WP_092534242.1">
    <property type="nucleotide sequence ID" value="NZ_FNKQ01000001.1"/>
</dbReference>
<dbReference type="Proteomes" id="UP000255421">
    <property type="component" value="Unassembled WGS sequence"/>
</dbReference>